<dbReference type="InterPro" id="IPR007992">
    <property type="entry name" value="CybS"/>
</dbReference>
<dbReference type="InterPro" id="IPR034804">
    <property type="entry name" value="SQR/QFR_C/D"/>
</dbReference>
<evidence type="ECO:0000256" key="4">
    <source>
        <dbReference type="ARBA" id="ARBA00022692"/>
    </source>
</evidence>
<comment type="subcellular location">
    <subcellularLocation>
        <location evidence="1 12">Mitochondrion inner membrane</location>
        <topology evidence="1 12">Multi-pass membrane protein</topology>
    </subcellularLocation>
</comment>
<dbReference type="GO" id="GO:0020037">
    <property type="term" value="F:heme binding"/>
    <property type="evidence" value="ECO:0007669"/>
    <property type="project" value="TreeGrafter"/>
</dbReference>
<evidence type="ECO:0000256" key="8">
    <source>
        <dbReference type="ARBA" id="ARBA00023128"/>
    </source>
</evidence>
<reference evidence="13 14" key="1">
    <citation type="submission" date="2015-01" db="EMBL/GenBank/DDBJ databases">
        <title>The Genome Sequence of Exophiala oligosperma CBS72588.</title>
        <authorList>
            <consortium name="The Broad Institute Genomics Platform"/>
            <person name="Cuomo C."/>
            <person name="de Hoog S."/>
            <person name="Gorbushina A."/>
            <person name="Stielow B."/>
            <person name="Teixiera M."/>
            <person name="Abouelleil A."/>
            <person name="Chapman S.B."/>
            <person name="Priest M."/>
            <person name="Young S.K."/>
            <person name="Wortman J."/>
            <person name="Nusbaum C."/>
            <person name="Birren B."/>
        </authorList>
    </citation>
    <scope>NUCLEOTIDE SEQUENCE [LARGE SCALE GENOMIC DNA]</scope>
    <source>
        <strain evidence="13 14">CBS 72588</strain>
    </source>
</reference>
<dbReference type="GO" id="GO:0006121">
    <property type="term" value="P:mitochondrial electron transport, succinate to ubiquinone"/>
    <property type="evidence" value="ECO:0007669"/>
    <property type="project" value="TreeGrafter"/>
</dbReference>
<gene>
    <name evidence="13" type="ORF">PV06_04237</name>
</gene>
<organism evidence="13 14">
    <name type="scientific">Exophiala oligosperma</name>
    <dbReference type="NCBI Taxonomy" id="215243"/>
    <lineage>
        <taxon>Eukaryota</taxon>
        <taxon>Fungi</taxon>
        <taxon>Dikarya</taxon>
        <taxon>Ascomycota</taxon>
        <taxon>Pezizomycotina</taxon>
        <taxon>Eurotiomycetes</taxon>
        <taxon>Chaetothyriomycetidae</taxon>
        <taxon>Chaetothyriales</taxon>
        <taxon>Herpotrichiellaceae</taxon>
        <taxon>Exophiala</taxon>
    </lineage>
</organism>
<dbReference type="PANTHER" id="PTHR13337:SF2">
    <property type="entry name" value="SUCCINATE DEHYDROGENASE [UBIQUINONE] CYTOCHROME B SMALL SUBUNIT, MITOCHONDRIAL"/>
    <property type="match status" value="1"/>
</dbReference>
<dbReference type="GO" id="GO:0046872">
    <property type="term" value="F:metal ion binding"/>
    <property type="evidence" value="ECO:0007669"/>
    <property type="project" value="UniProtKB-KW"/>
</dbReference>
<keyword evidence="4" id="KW-0812">Transmembrane</keyword>
<sequence length="224" mass="24181">MAASSRSAVLRSAQLLSSSRSFATTSPTQSLRLLRPAPSSFLQPRQLLVPSWANASSSRYAAFSTTSKRDILPPGPQVIQGGVNDPAPVPKPDPLHGSYHWTFERLLSAGLVPLTMVPFASGSVSPTLDAVLIFGIIVHSHIGFQSMVIDYIPINKHPTMRKAFMWALNLATLIVGIGFYEFETNDVGVTEAVKRLWHAGENDATIGKADLSGLGHDGKLKHLK</sequence>
<accession>A0A0D2C068</accession>
<dbReference type="PANTHER" id="PTHR13337">
    <property type="entry name" value="SUCCINATE DEHYDROGENASE"/>
    <property type="match status" value="1"/>
</dbReference>
<dbReference type="Gene3D" id="1.20.1300.10">
    <property type="entry name" value="Fumarate reductase/succinate dehydrogenase, transmembrane subunit"/>
    <property type="match status" value="1"/>
</dbReference>
<evidence type="ECO:0000313" key="14">
    <source>
        <dbReference type="Proteomes" id="UP000053342"/>
    </source>
</evidence>
<dbReference type="GO" id="GO:0048039">
    <property type="term" value="F:ubiquinone binding"/>
    <property type="evidence" value="ECO:0007669"/>
    <property type="project" value="TreeGrafter"/>
</dbReference>
<keyword evidence="11" id="KW-0408">Iron</keyword>
<feature type="binding site" description="axial binding residue" evidence="11">
    <location>
        <position position="139"/>
    </location>
    <ligand>
        <name>heme b</name>
        <dbReference type="ChEBI" id="CHEBI:60344"/>
        <note>ligand shared with SDHC</note>
    </ligand>
    <ligandPart>
        <name>Fe</name>
        <dbReference type="ChEBI" id="CHEBI:18248"/>
    </ligandPart>
</feature>
<dbReference type="RefSeq" id="XP_016263308.1">
    <property type="nucleotide sequence ID" value="XM_016405102.1"/>
</dbReference>
<evidence type="ECO:0000256" key="6">
    <source>
        <dbReference type="ARBA" id="ARBA00022946"/>
    </source>
</evidence>
<dbReference type="EMBL" id="KN847335">
    <property type="protein sequence ID" value="KIW43092.1"/>
    <property type="molecule type" value="Genomic_DNA"/>
</dbReference>
<evidence type="ECO:0000256" key="11">
    <source>
        <dbReference type="PIRSR" id="PIRSR607992-2"/>
    </source>
</evidence>
<dbReference type="STRING" id="215243.A0A0D2C068"/>
<dbReference type="OrthoDB" id="18577at2759"/>
<feature type="binding site" evidence="10">
    <location>
        <position position="151"/>
    </location>
    <ligand>
        <name>a ubiquinone</name>
        <dbReference type="ChEBI" id="CHEBI:16389"/>
        <note>ligand shared with IP/SDHB</note>
    </ligand>
</feature>
<keyword evidence="9 12" id="KW-0472">Membrane</keyword>
<keyword evidence="14" id="KW-1185">Reference proteome</keyword>
<dbReference type="VEuPathDB" id="FungiDB:PV06_04237"/>
<keyword evidence="6 12" id="KW-0809">Transit peptide</keyword>
<dbReference type="CDD" id="cd03496">
    <property type="entry name" value="SQR_TypeC_CybS"/>
    <property type="match status" value="1"/>
</dbReference>
<dbReference type="AlphaFoldDB" id="A0A0D2C068"/>
<keyword evidence="11" id="KW-0479">Metal-binding</keyword>
<keyword evidence="5 12" id="KW-0999">Mitochondrion inner membrane</keyword>
<dbReference type="HOGENOM" id="CLU_096618_0_1_1"/>
<dbReference type="GeneID" id="27356311"/>
<name>A0A0D2C068_9EURO</name>
<dbReference type="SUPFAM" id="SSF81343">
    <property type="entry name" value="Fumarate reductase respiratory complex transmembrane subunits"/>
    <property type="match status" value="1"/>
</dbReference>
<protein>
    <recommendedName>
        <fullName evidence="12">Succinate dehydrogenase [ubiquinone] cytochrome b small subunit</fullName>
    </recommendedName>
</protein>
<comment type="similarity">
    <text evidence="2 12">Belongs to the CybS family.</text>
</comment>
<evidence type="ECO:0000256" key="2">
    <source>
        <dbReference type="ARBA" id="ARBA00007294"/>
    </source>
</evidence>
<dbReference type="Pfam" id="PF05328">
    <property type="entry name" value="CybS"/>
    <property type="match status" value="1"/>
</dbReference>
<evidence type="ECO:0000256" key="10">
    <source>
        <dbReference type="PIRSR" id="PIRSR607992-1"/>
    </source>
</evidence>
<evidence type="ECO:0000256" key="5">
    <source>
        <dbReference type="ARBA" id="ARBA00022792"/>
    </source>
</evidence>
<evidence type="ECO:0000256" key="7">
    <source>
        <dbReference type="ARBA" id="ARBA00022989"/>
    </source>
</evidence>
<evidence type="ECO:0000256" key="3">
    <source>
        <dbReference type="ARBA" id="ARBA00022448"/>
    </source>
</evidence>
<dbReference type="GO" id="GO:0005743">
    <property type="term" value="C:mitochondrial inner membrane"/>
    <property type="evidence" value="ECO:0007669"/>
    <property type="project" value="UniProtKB-SubCell"/>
</dbReference>
<evidence type="ECO:0000313" key="13">
    <source>
        <dbReference type="EMBL" id="KIW43092.1"/>
    </source>
</evidence>
<keyword evidence="8 12" id="KW-0496">Mitochondrion</keyword>
<dbReference type="Proteomes" id="UP000053342">
    <property type="component" value="Unassembled WGS sequence"/>
</dbReference>
<proteinExistence type="inferred from homology"/>
<evidence type="ECO:0000256" key="1">
    <source>
        <dbReference type="ARBA" id="ARBA00004448"/>
    </source>
</evidence>
<keyword evidence="3" id="KW-0813">Transport</keyword>
<keyword evidence="7" id="KW-1133">Transmembrane helix</keyword>
<evidence type="ECO:0000256" key="12">
    <source>
        <dbReference type="RuleBase" id="RU364031"/>
    </source>
</evidence>
<evidence type="ECO:0000256" key="9">
    <source>
        <dbReference type="ARBA" id="ARBA00023136"/>
    </source>
</evidence>
<dbReference type="GO" id="GO:0006099">
    <property type="term" value="P:tricarboxylic acid cycle"/>
    <property type="evidence" value="ECO:0007669"/>
    <property type="project" value="TreeGrafter"/>
</dbReference>